<evidence type="ECO:0000313" key="9">
    <source>
        <dbReference type="EMBL" id="MXN45956.1"/>
    </source>
</evidence>
<dbReference type="InterPro" id="IPR036188">
    <property type="entry name" value="FAD/NAD-bd_sf"/>
</dbReference>
<comment type="pathway">
    <text evidence="2">Cofactor biosynthesis; ubiquinone biosynthesis.</text>
</comment>
<dbReference type="InterPro" id="IPR051205">
    <property type="entry name" value="UbiH/COQ6_monooxygenase"/>
</dbReference>
<comment type="caution">
    <text evidence="9">The sequence shown here is derived from an EMBL/GenBank/DDBJ whole genome shotgun (WGS) entry which is preliminary data.</text>
</comment>
<keyword evidence="10" id="KW-1185">Reference proteome</keyword>
<evidence type="ECO:0000256" key="6">
    <source>
        <dbReference type="ARBA" id="ARBA00023002"/>
    </source>
</evidence>
<evidence type="ECO:0000256" key="2">
    <source>
        <dbReference type="ARBA" id="ARBA00004749"/>
    </source>
</evidence>
<keyword evidence="5" id="KW-0274">FAD</keyword>
<name>A0A6N8SF55_9HYPH</name>
<dbReference type="RefSeq" id="WP_160859516.1">
    <property type="nucleotide sequence ID" value="NZ_WUMK01000004.1"/>
</dbReference>
<dbReference type="NCBIfam" id="NF005691">
    <property type="entry name" value="PRK07494.1"/>
    <property type="match status" value="1"/>
</dbReference>
<dbReference type="Gene3D" id="3.50.50.60">
    <property type="entry name" value="FAD/NAD(P)-binding domain"/>
    <property type="match status" value="2"/>
</dbReference>
<dbReference type="InterPro" id="IPR002938">
    <property type="entry name" value="FAD-bd"/>
</dbReference>
<evidence type="ECO:0000256" key="3">
    <source>
        <dbReference type="ARBA" id="ARBA00005349"/>
    </source>
</evidence>
<sequence>MRQFDIAIVGAGLAGSLAALALSDSGRSIALIAPSARATDSRTTALMDQSIAFLKTLGLWDDIARHAAALETMQILDGTSRLLRAPPVAFRASEVDLPAFGYNIPNAPFLDILDARLAADSNIVRLEDGVTAATSFETGVELALDSGERVTAALVVGADGRKSRIRDGAGISVRNWSYPQSAVVLNFAHERPHGNVSTEFHTESGPFTQVPLPGNRSSLVWVLPPKEASRMRELSAADLGRAVEERMQSMLGRVTVDGSAQSFPLSGMTANHFGKGRFVLVGEAAHAFPPIGAQGLNLSLRDIMALRDLIRIDEPANYSGIGERFDRKRQADIRSRTVSVDLLNRSLLSDFLPVQFLRSAGLHLLSALGPLRSIVMREGIEPLGSLKAFRESLRERVARKQA</sequence>
<organism evidence="9 10">
    <name type="scientific">Shinella kummerowiae</name>
    <dbReference type="NCBI Taxonomy" id="417745"/>
    <lineage>
        <taxon>Bacteria</taxon>
        <taxon>Pseudomonadati</taxon>
        <taxon>Pseudomonadota</taxon>
        <taxon>Alphaproteobacteria</taxon>
        <taxon>Hyphomicrobiales</taxon>
        <taxon>Rhizobiaceae</taxon>
        <taxon>Shinella</taxon>
    </lineage>
</organism>
<dbReference type="UniPathway" id="UPA00232"/>
<gene>
    <name evidence="9" type="ORF">GR138_12205</name>
</gene>
<proteinExistence type="inferred from homology"/>
<dbReference type="GO" id="GO:0016705">
    <property type="term" value="F:oxidoreductase activity, acting on paired donors, with incorporation or reduction of molecular oxygen"/>
    <property type="evidence" value="ECO:0007669"/>
    <property type="project" value="InterPro"/>
</dbReference>
<dbReference type="Proteomes" id="UP000435802">
    <property type="component" value="Unassembled WGS sequence"/>
</dbReference>
<accession>A0A6N8SF55</accession>
<comment type="similarity">
    <text evidence="3">Belongs to the UbiH/COQ6 family.</text>
</comment>
<keyword evidence="4" id="KW-0285">Flavoprotein</keyword>
<dbReference type="EMBL" id="WUMK01000004">
    <property type="protein sequence ID" value="MXN45956.1"/>
    <property type="molecule type" value="Genomic_DNA"/>
</dbReference>
<dbReference type="PANTHER" id="PTHR43876">
    <property type="entry name" value="UBIQUINONE BIOSYNTHESIS MONOOXYGENASE COQ6, MITOCHONDRIAL"/>
    <property type="match status" value="1"/>
</dbReference>
<dbReference type="AlphaFoldDB" id="A0A6N8SF55"/>
<dbReference type="PRINTS" id="PR00420">
    <property type="entry name" value="RNGMNOXGNASE"/>
</dbReference>
<comment type="cofactor">
    <cofactor evidence="1">
        <name>FAD</name>
        <dbReference type="ChEBI" id="CHEBI:57692"/>
    </cofactor>
</comment>
<dbReference type="InterPro" id="IPR010971">
    <property type="entry name" value="UbiH/COQ6"/>
</dbReference>
<evidence type="ECO:0000259" key="8">
    <source>
        <dbReference type="Pfam" id="PF01494"/>
    </source>
</evidence>
<keyword evidence="7" id="KW-0503">Monooxygenase</keyword>
<dbReference type="NCBIfam" id="TIGR01988">
    <property type="entry name" value="Ubi-OHases"/>
    <property type="match status" value="1"/>
</dbReference>
<reference evidence="9 10" key="1">
    <citation type="submission" date="2019-12" db="EMBL/GenBank/DDBJ databases">
        <title>Shinella kummerowiae sp. nov., a symbiotic bacterium isolated from root nodules of the herbal legume Kummerowia stipulacea.</title>
        <authorList>
            <person name="Gao J."/>
        </authorList>
    </citation>
    <scope>NUCLEOTIDE SEQUENCE [LARGE SCALE GENOMIC DNA]</scope>
    <source>
        <strain evidence="9 10">CCBAU 25048</strain>
    </source>
</reference>
<dbReference type="GO" id="GO:0006744">
    <property type="term" value="P:ubiquinone biosynthetic process"/>
    <property type="evidence" value="ECO:0007669"/>
    <property type="project" value="UniProtKB-UniPathway"/>
</dbReference>
<dbReference type="PANTHER" id="PTHR43876:SF7">
    <property type="entry name" value="UBIQUINONE BIOSYNTHESIS MONOOXYGENASE COQ6, MITOCHONDRIAL"/>
    <property type="match status" value="1"/>
</dbReference>
<dbReference type="GO" id="GO:0071949">
    <property type="term" value="F:FAD binding"/>
    <property type="evidence" value="ECO:0007669"/>
    <property type="project" value="InterPro"/>
</dbReference>
<dbReference type="Pfam" id="PF01494">
    <property type="entry name" value="FAD_binding_3"/>
    <property type="match status" value="1"/>
</dbReference>
<dbReference type="GO" id="GO:0004497">
    <property type="term" value="F:monooxygenase activity"/>
    <property type="evidence" value="ECO:0007669"/>
    <property type="project" value="UniProtKB-KW"/>
</dbReference>
<evidence type="ECO:0000256" key="1">
    <source>
        <dbReference type="ARBA" id="ARBA00001974"/>
    </source>
</evidence>
<dbReference type="OrthoDB" id="9796623at2"/>
<feature type="domain" description="FAD-binding" evidence="8">
    <location>
        <begin position="5"/>
        <end position="306"/>
    </location>
</feature>
<protein>
    <submittedName>
        <fullName evidence="9">UbiH/UbiF family hydroxylase</fullName>
    </submittedName>
</protein>
<keyword evidence="6" id="KW-0560">Oxidoreductase</keyword>
<dbReference type="SUPFAM" id="SSF51905">
    <property type="entry name" value="FAD/NAD(P)-binding domain"/>
    <property type="match status" value="1"/>
</dbReference>
<evidence type="ECO:0000256" key="7">
    <source>
        <dbReference type="ARBA" id="ARBA00023033"/>
    </source>
</evidence>
<evidence type="ECO:0000256" key="4">
    <source>
        <dbReference type="ARBA" id="ARBA00022630"/>
    </source>
</evidence>
<evidence type="ECO:0000256" key="5">
    <source>
        <dbReference type="ARBA" id="ARBA00022827"/>
    </source>
</evidence>
<evidence type="ECO:0000313" key="10">
    <source>
        <dbReference type="Proteomes" id="UP000435802"/>
    </source>
</evidence>